<dbReference type="Pfam" id="PF01381">
    <property type="entry name" value="HTH_3"/>
    <property type="match status" value="1"/>
</dbReference>
<keyword evidence="2" id="KW-0238">DNA-binding</keyword>
<dbReference type="SUPFAM" id="SSF51306">
    <property type="entry name" value="LexA/Signal peptidase"/>
    <property type="match status" value="1"/>
</dbReference>
<dbReference type="PROSITE" id="PS50943">
    <property type="entry name" value="HTH_CROC1"/>
    <property type="match status" value="1"/>
</dbReference>
<keyword evidence="3" id="KW-0804">Transcription</keyword>
<dbReference type="RefSeq" id="WP_311494561.1">
    <property type="nucleotide sequence ID" value="NZ_JAVRHO010000007.1"/>
</dbReference>
<keyword evidence="6" id="KW-1185">Reference proteome</keyword>
<dbReference type="PANTHER" id="PTHR40661:SF3">
    <property type="entry name" value="FELS-1 PROPHAGE TRANSCRIPTIONAL REGULATOR"/>
    <property type="match status" value="1"/>
</dbReference>
<dbReference type="EMBL" id="JAVRHO010000007">
    <property type="protein sequence ID" value="MDT0646389.1"/>
    <property type="molecule type" value="Genomic_DNA"/>
</dbReference>
<dbReference type="CDD" id="cd00093">
    <property type="entry name" value="HTH_XRE"/>
    <property type="match status" value="1"/>
</dbReference>
<dbReference type="InterPro" id="IPR015927">
    <property type="entry name" value="Peptidase_S24_S26A/B/C"/>
</dbReference>
<accession>A0ABU3CJ61</accession>
<dbReference type="InterPro" id="IPR001387">
    <property type="entry name" value="Cro/C1-type_HTH"/>
</dbReference>
<dbReference type="SMART" id="SM00530">
    <property type="entry name" value="HTH_XRE"/>
    <property type="match status" value="1"/>
</dbReference>
<dbReference type="InterPro" id="IPR039418">
    <property type="entry name" value="LexA-like"/>
</dbReference>
<keyword evidence="1" id="KW-0805">Transcription regulation</keyword>
<dbReference type="CDD" id="cd06529">
    <property type="entry name" value="S24_LexA-like"/>
    <property type="match status" value="1"/>
</dbReference>
<dbReference type="InterPro" id="IPR036286">
    <property type="entry name" value="LexA/Signal_pep-like_sf"/>
</dbReference>
<protein>
    <submittedName>
        <fullName evidence="5">LexA family transcriptional regulator</fullName>
    </submittedName>
</protein>
<dbReference type="Proteomes" id="UP001245285">
    <property type="component" value="Unassembled WGS sequence"/>
</dbReference>
<evidence type="ECO:0000256" key="1">
    <source>
        <dbReference type="ARBA" id="ARBA00023015"/>
    </source>
</evidence>
<reference evidence="5 6" key="1">
    <citation type="submission" date="2023-09" db="EMBL/GenBank/DDBJ databases">
        <authorList>
            <person name="Rey-Velasco X."/>
        </authorList>
    </citation>
    <scope>NUCLEOTIDE SEQUENCE [LARGE SCALE GENOMIC DNA]</scope>
    <source>
        <strain evidence="5 6">F260</strain>
    </source>
</reference>
<dbReference type="SUPFAM" id="SSF47413">
    <property type="entry name" value="lambda repressor-like DNA-binding domains"/>
    <property type="match status" value="1"/>
</dbReference>
<evidence type="ECO:0000313" key="5">
    <source>
        <dbReference type="EMBL" id="MDT0646389.1"/>
    </source>
</evidence>
<sequence>MKGRQEIGKRIKELRREHKFSQKYVAERLFISQAAYSLIENSQNGIVAEHIINLSKLYDVTTDFLLKGDKFTIKMSISNGFVPYITVSAHAGFIENYDSEAPLDNYGWYRIPGFNPTQNQKLFEVEGNSMAPTILSGDVVICQTQKKLENILDGSLVLIITKDSILVKRIRLNEDPASLTLENDNVEDESEREQMEIKKQDVRELMMIRGKISSVLVPHHEIASKGKIKALEDALEMLKKEVYKLNKKIATISH</sequence>
<organism evidence="5 6">
    <name type="scientific">Autumnicola lenta</name>
    <dbReference type="NCBI Taxonomy" id="3075593"/>
    <lineage>
        <taxon>Bacteria</taxon>
        <taxon>Pseudomonadati</taxon>
        <taxon>Bacteroidota</taxon>
        <taxon>Flavobacteriia</taxon>
        <taxon>Flavobacteriales</taxon>
        <taxon>Flavobacteriaceae</taxon>
        <taxon>Autumnicola</taxon>
    </lineage>
</organism>
<dbReference type="InterPro" id="IPR010982">
    <property type="entry name" value="Lambda_DNA-bd_dom_sf"/>
</dbReference>
<name>A0ABU3CJ61_9FLAO</name>
<evidence type="ECO:0000259" key="4">
    <source>
        <dbReference type="PROSITE" id="PS50943"/>
    </source>
</evidence>
<feature type="domain" description="HTH cro/C1-type" evidence="4">
    <location>
        <begin position="11"/>
        <end position="65"/>
    </location>
</feature>
<dbReference type="Pfam" id="PF00717">
    <property type="entry name" value="Peptidase_S24"/>
    <property type="match status" value="1"/>
</dbReference>
<dbReference type="PANTHER" id="PTHR40661">
    <property type="match status" value="1"/>
</dbReference>
<gene>
    <name evidence="5" type="ORF">RM545_06775</name>
</gene>
<proteinExistence type="predicted"/>
<evidence type="ECO:0000256" key="3">
    <source>
        <dbReference type="ARBA" id="ARBA00023163"/>
    </source>
</evidence>
<evidence type="ECO:0000256" key="2">
    <source>
        <dbReference type="ARBA" id="ARBA00023125"/>
    </source>
</evidence>
<evidence type="ECO:0000313" key="6">
    <source>
        <dbReference type="Proteomes" id="UP001245285"/>
    </source>
</evidence>
<dbReference type="Gene3D" id="1.10.260.40">
    <property type="entry name" value="lambda repressor-like DNA-binding domains"/>
    <property type="match status" value="1"/>
</dbReference>
<comment type="caution">
    <text evidence="5">The sequence shown here is derived from an EMBL/GenBank/DDBJ whole genome shotgun (WGS) entry which is preliminary data.</text>
</comment>
<dbReference type="Gene3D" id="2.10.109.10">
    <property type="entry name" value="Umud Fragment, subunit A"/>
    <property type="match status" value="1"/>
</dbReference>